<dbReference type="OrthoDB" id="9798006at2"/>
<accession>A0A2G1W4N2</accession>
<dbReference type="AlphaFoldDB" id="A0A2G1W4N2"/>
<proteinExistence type="predicted"/>
<dbReference type="Pfam" id="PF00583">
    <property type="entry name" value="Acetyltransf_1"/>
    <property type="match status" value="1"/>
</dbReference>
<dbReference type="Proteomes" id="UP000225740">
    <property type="component" value="Unassembled WGS sequence"/>
</dbReference>
<dbReference type="PROSITE" id="PS51186">
    <property type="entry name" value="GNAT"/>
    <property type="match status" value="1"/>
</dbReference>
<sequence length="165" mass="18242">MKSPTIRTMRLADCAAVVELNEAVVSVTSSMDSVRFAELFELSEIELIVELEGSVVGFLLAMVEGCGYDNGNYAWFEERLRNFLYIDRVVVSGECRGLGVGRSLYSHLFEEADRLGSLHVCAEMDLEPPNEASLRFHLGMGFVPIGTRVLESGKTVSMQLRSVAQ</sequence>
<reference evidence="2 3" key="1">
    <citation type="submission" date="2017-06" db="EMBL/GenBank/DDBJ databases">
        <title>Description of Rhodopirellula bahusiensis sp. nov.</title>
        <authorList>
            <person name="Kizina J."/>
            <person name="Harder J."/>
        </authorList>
    </citation>
    <scope>NUCLEOTIDE SEQUENCE [LARGE SCALE GENOMIC DNA]</scope>
    <source>
        <strain evidence="2 3">SWK21</strain>
    </source>
</reference>
<name>A0A2G1W4N2_9BACT</name>
<dbReference type="EMBL" id="NIZW01000013">
    <property type="protein sequence ID" value="PHQ34004.1"/>
    <property type="molecule type" value="Genomic_DNA"/>
</dbReference>
<evidence type="ECO:0000259" key="1">
    <source>
        <dbReference type="PROSITE" id="PS51186"/>
    </source>
</evidence>
<dbReference type="CDD" id="cd04301">
    <property type="entry name" value="NAT_SF"/>
    <property type="match status" value="1"/>
</dbReference>
<evidence type="ECO:0000313" key="3">
    <source>
        <dbReference type="Proteomes" id="UP000225740"/>
    </source>
</evidence>
<evidence type="ECO:0000313" key="2">
    <source>
        <dbReference type="EMBL" id="PHQ34004.1"/>
    </source>
</evidence>
<feature type="domain" description="N-acetyltransferase" evidence="1">
    <location>
        <begin position="4"/>
        <end position="163"/>
    </location>
</feature>
<dbReference type="SUPFAM" id="SSF55729">
    <property type="entry name" value="Acyl-CoA N-acyltransferases (Nat)"/>
    <property type="match status" value="1"/>
</dbReference>
<dbReference type="PIRSF" id="PIRSF028520">
    <property type="entry name" value="UCP028520"/>
    <property type="match status" value="1"/>
</dbReference>
<gene>
    <name evidence="2" type="ORF">CEE69_17010</name>
</gene>
<comment type="caution">
    <text evidence="2">The sequence shown here is derived from an EMBL/GenBank/DDBJ whole genome shotgun (WGS) entry which is preliminary data.</text>
</comment>
<keyword evidence="2" id="KW-0808">Transferase</keyword>
<dbReference type="InterPro" id="IPR016890">
    <property type="entry name" value="UCP028520"/>
</dbReference>
<protein>
    <submittedName>
        <fullName evidence="2">GNAT family N-acetyltransferase</fullName>
    </submittedName>
</protein>
<dbReference type="InterPro" id="IPR016181">
    <property type="entry name" value="Acyl_CoA_acyltransferase"/>
</dbReference>
<dbReference type="Gene3D" id="3.40.630.30">
    <property type="match status" value="1"/>
</dbReference>
<organism evidence="2 3">
    <name type="scientific">Rhodopirellula bahusiensis</name>
    <dbReference type="NCBI Taxonomy" id="2014065"/>
    <lineage>
        <taxon>Bacteria</taxon>
        <taxon>Pseudomonadati</taxon>
        <taxon>Planctomycetota</taxon>
        <taxon>Planctomycetia</taxon>
        <taxon>Pirellulales</taxon>
        <taxon>Pirellulaceae</taxon>
        <taxon>Rhodopirellula</taxon>
    </lineage>
</organism>
<keyword evidence="3" id="KW-1185">Reference proteome</keyword>
<dbReference type="GO" id="GO:0016747">
    <property type="term" value="F:acyltransferase activity, transferring groups other than amino-acyl groups"/>
    <property type="evidence" value="ECO:0007669"/>
    <property type="project" value="InterPro"/>
</dbReference>
<dbReference type="InterPro" id="IPR000182">
    <property type="entry name" value="GNAT_dom"/>
</dbReference>